<evidence type="ECO:0000259" key="36">
    <source>
        <dbReference type="PROSITE" id="PS50105"/>
    </source>
</evidence>
<evidence type="ECO:0000256" key="9">
    <source>
        <dbReference type="ARBA" id="ARBA00022679"/>
    </source>
</evidence>
<evidence type="ECO:0000256" key="26">
    <source>
        <dbReference type="ARBA" id="ARBA00063258"/>
    </source>
</evidence>
<dbReference type="InterPro" id="IPR000961">
    <property type="entry name" value="AGC-kinase_C"/>
</dbReference>
<dbReference type="GO" id="GO:0005524">
    <property type="term" value="F:ATP binding"/>
    <property type="evidence" value="ECO:0007669"/>
    <property type="project" value="UniProtKB-UniRule"/>
</dbReference>
<feature type="binding site" evidence="32">
    <location>
        <position position="1272"/>
    </location>
    <ligand>
        <name>ATP</name>
        <dbReference type="ChEBI" id="CHEBI:30616"/>
    </ligand>
</feature>
<dbReference type="PROSITE" id="PS50011">
    <property type="entry name" value="PROTEIN_KINASE_DOM"/>
    <property type="match status" value="1"/>
</dbReference>
<keyword evidence="10" id="KW-0479">Metal-binding</keyword>
<dbReference type="GO" id="GO:0005814">
    <property type="term" value="C:centriole"/>
    <property type="evidence" value="ECO:0007669"/>
    <property type="project" value="TreeGrafter"/>
</dbReference>
<dbReference type="InterPro" id="IPR034511">
    <property type="entry name" value="SRSF6_RRM1"/>
</dbReference>
<feature type="compositionally biased region" description="Basic and acidic residues" evidence="33">
    <location>
        <begin position="282"/>
        <end position="294"/>
    </location>
</feature>
<keyword evidence="17" id="KW-0156">Chromatin regulator</keyword>
<feature type="domain" description="SAM" evidence="36">
    <location>
        <begin position="1089"/>
        <end position="1153"/>
    </location>
</feature>
<dbReference type="InterPro" id="IPR004092">
    <property type="entry name" value="Mbt"/>
</dbReference>
<evidence type="ECO:0000256" key="19">
    <source>
        <dbReference type="ARBA" id="ARBA00023015"/>
    </source>
</evidence>
<dbReference type="EMBL" id="JAKZEL010000013">
    <property type="protein sequence ID" value="KAI4538514.1"/>
    <property type="molecule type" value="Genomic_DNA"/>
</dbReference>
<dbReference type="Gene3D" id="3.30.200.20">
    <property type="entry name" value="Phosphorylase Kinase, domain 1"/>
    <property type="match status" value="1"/>
</dbReference>
<evidence type="ECO:0000313" key="39">
    <source>
        <dbReference type="Proteomes" id="UP001214576"/>
    </source>
</evidence>
<dbReference type="Pfam" id="PF02820">
    <property type="entry name" value="MBT"/>
    <property type="match status" value="3"/>
</dbReference>
<dbReference type="InterPro" id="IPR039975">
    <property type="entry name" value="IFT52"/>
</dbReference>
<keyword evidence="9" id="KW-0808">Transferase</keyword>
<feature type="region of interest" description="Disordered" evidence="33">
    <location>
        <begin position="1017"/>
        <end position="1036"/>
    </location>
</feature>
<keyword evidence="20" id="KW-0804">Transcription</keyword>
<dbReference type="InterPro" id="IPR055458">
    <property type="entry name" value="IFT52_GIFT"/>
</dbReference>
<dbReference type="InterPro" id="IPR036060">
    <property type="entry name" value="Znf_C2H2C_sf"/>
</dbReference>
<dbReference type="InterPro" id="IPR001660">
    <property type="entry name" value="SAM"/>
</dbReference>
<dbReference type="GO" id="GO:0016607">
    <property type="term" value="C:nuclear speck"/>
    <property type="evidence" value="ECO:0007669"/>
    <property type="project" value="UniProtKB-SubCell"/>
</dbReference>
<dbReference type="GO" id="GO:0060271">
    <property type="term" value="P:cilium assembly"/>
    <property type="evidence" value="ECO:0007669"/>
    <property type="project" value="TreeGrafter"/>
</dbReference>
<dbReference type="SMART" id="SM00360">
    <property type="entry name" value="RRM"/>
    <property type="match status" value="2"/>
</dbReference>
<name>A0AAD4U5T8_OVIAM</name>
<dbReference type="Pfam" id="PF00069">
    <property type="entry name" value="Pkinase"/>
    <property type="match status" value="1"/>
</dbReference>
<dbReference type="PROSITE" id="PS51285">
    <property type="entry name" value="AGC_KINASE_CTER"/>
    <property type="match status" value="1"/>
</dbReference>
<keyword evidence="7" id="KW-0597">Phosphoprotein</keyword>
<dbReference type="GO" id="GO:0008270">
    <property type="term" value="F:zinc ion binding"/>
    <property type="evidence" value="ECO:0007669"/>
    <property type="project" value="UniProtKB-KW"/>
</dbReference>
<keyword evidence="22" id="KW-0539">Nucleus</keyword>
<keyword evidence="18 29" id="KW-0694">RNA-binding</keyword>
<dbReference type="CDD" id="cd23683">
    <property type="entry name" value="IFT52_CTD"/>
    <property type="match status" value="1"/>
</dbReference>
<evidence type="ECO:0000256" key="5">
    <source>
        <dbReference type="ARBA" id="ARBA00022491"/>
    </source>
</evidence>
<keyword evidence="13 31" id="KW-0863">Zinc-finger</keyword>
<feature type="compositionally biased region" description="Polar residues" evidence="33">
    <location>
        <begin position="609"/>
        <end position="626"/>
    </location>
</feature>
<feature type="compositionally biased region" description="Low complexity" evidence="33">
    <location>
        <begin position="498"/>
        <end position="510"/>
    </location>
</feature>
<dbReference type="PROSITE" id="PS50105">
    <property type="entry name" value="SAM_DOMAIN"/>
    <property type="match status" value="1"/>
</dbReference>
<evidence type="ECO:0000259" key="35">
    <source>
        <dbReference type="PROSITE" id="PS50102"/>
    </source>
</evidence>
<evidence type="ECO:0000256" key="33">
    <source>
        <dbReference type="SAM" id="MobiDB-lite"/>
    </source>
</evidence>
<protein>
    <recommendedName>
        <fullName evidence="27">Lethal(3)malignant brain tumor-like protein 1</fullName>
        <ecNumber evidence="4">2.7.11.1</ecNumber>
    </recommendedName>
    <alternativeName>
        <fullName evidence="28">L(3)mbt protein homolog</fullName>
    </alternativeName>
</protein>
<evidence type="ECO:0000256" key="29">
    <source>
        <dbReference type="PROSITE-ProRule" id="PRU00176"/>
    </source>
</evidence>
<dbReference type="GO" id="GO:0006397">
    <property type="term" value="P:mRNA processing"/>
    <property type="evidence" value="ECO:0007669"/>
    <property type="project" value="UniProtKB-KW"/>
</dbReference>
<evidence type="ECO:0000259" key="34">
    <source>
        <dbReference type="PROSITE" id="PS50011"/>
    </source>
</evidence>
<dbReference type="CDD" id="cd09582">
    <property type="entry name" value="SAM_Scm-like-3MBT3_4"/>
    <property type="match status" value="1"/>
</dbReference>
<dbReference type="GO" id="GO:0008380">
    <property type="term" value="P:RNA splicing"/>
    <property type="evidence" value="ECO:0007669"/>
    <property type="project" value="UniProtKB-KW"/>
</dbReference>
<keyword evidence="21" id="KW-0508">mRNA splicing</keyword>
<comment type="catalytic activity">
    <reaction evidence="23">
        <text>L-threonyl-[protein] + ATP = O-phospho-L-threonyl-[protein] + ADP + H(+)</text>
        <dbReference type="Rhea" id="RHEA:46608"/>
        <dbReference type="Rhea" id="RHEA-COMP:11060"/>
        <dbReference type="Rhea" id="RHEA-COMP:11605"/>
        <dbReference type="ChEBI" id="CHEBI:15378"/>
        <dbReference type="ChEBI" id="CHEBI:30013"/>
        <dbReference type="ChEBI" id="CHEBI:30616"/>
        <dbReference type="ChEBI" id="CHEBI:61977"/>
        <dbReference type="ChEBI" id="CHEBI:456216"/>
        <dbReference type="EC" id="2.7.11.1"/>
    </reaction>
</comment>
<dbReference type="SMART" id="SM00454">
    <property type="entry name" value="SAM"/>
    <property type="match status" value="1"/>
</dbReference>
<dbReference type="SUPFAM" id="SSF103637">
    <property type="entry name" value="CCHHC domain"/>
    <property type="match status" value="1"/>
</dbReference>
<dbReference type="GO" id="GO:0006355">
    <property type="term" value="P:regulation of DNA-templated transcription"/>
    <property type="evidence" value="ECO:0007669"/>
    <property type="project" value="InterPro"/>
</dbReference>
<feature type="compositionally biased region" description="Basic residues" evidence="33">
    <location>
        <begin position="1017"/>
        <end position="1027"/>
    </location>
</feature>
<sequence length="1962" mass="219867">MPRVYIGRLSYNVREKDIQRFFSGYGRLLEIDLKNGYGFVEFEDSRDADDAVYELNGKELCGERVIVEHARGPRRDRDGYSYGSRSGGGGYSSRRTSGRDKYGPPVRTEFRLIVENLSSRCSWQDLKDFMRQAGEVTYADAHKERTNEGVIEFRSYSDMKRALDKLDGTEINGRNIRLIEDKPRTSHRRSYSGSRSRSRSRRRSRSRSRRSSRSRSRSISKSRSRSRSRSKGRSRSRSKGRKSRSKSKSKPKSDRGSRSRSRSRSKDEYEKSRSRSRSRSRSPKENGKGYEGQERNCTSQGAPSGGTALPSPSLRWFSDVLWLAYLRPTRMEGHAEMEMLRTLKGPSTGEVSVHLVAGDSPGSGSHLPTAAFIIPASSAALGLPSSALDVSCFPREPIHVGTPERPAGSVPVTATVLPQLSTGPAASASASASASTVRLLEWTEAAAPPSGCGLRFRISEYAPPNMVGAEQPPSPELRREGVAEYEDGEAPAGGGGADPQQPADLSQDPLEGPPQDPPEDDGTCPCQACGPQQGAGPDPSSSDDGCPQRFQERSVIVENSSGQNNCTSASELLKPVKKRKHREYQSPSEEESEPEAMEKQEEGKDPEGQPTTNTPESEEWNSSQPASEEKKPGWSWESYLEEQKAIAAPISLFQDYQTVTHNKNGFRPGMKLEGIDPQHPSMYFILTVTEVCGYRLRLHFDGYSECHDFWINANSPDIHPAGWFEKTGHKLQPPKGYKEEEFSWSQYLRSTRAQAAPKHLFVSQSHSPPALGFQVGMKLEAVDRMNPSLVCVASVTDVVDGRFLVHFDAWDDTYDYWCDSSSPYIHPVGWCQKQGKPLTPPQDYPDPDSFCWEKYLEETRASAVPAWAFKVRPPHSFLVNMKLEAVDRRNPALIRVASVEDVEDHRIKAHLHPPDPMLTLFSPPEPREPSAASPTGCPPLSYRSLPHTRTSKYSFHHRKCPTPGCDGSGHVTGKFTAHHCLSGCPLAERNQSRLKAELSDTEASARKRNLSGFSLRKKPRHHGRIGRPPKYQKIPQEDFPTLTTDVTHQSLFMSALSAHPDRSLSVCWEQHCKLLPGVAGISASTVAKWTIDEVFGFVQTLTGCEDQARLFKDEMIDGEAFLLLTQADIVKIMSVKLGPALKIYNAILMFKTADDTLNSTDPHTVVNYRGLSVACGSHTESSRRAGAVSGPVNSFIPQNTPYNLLERGRYPPPRANGNINLGPSANPNARPTDFDFLKVIGKGNYGKVLLAKHKSDGMFYAVKVLQKKSILKKKEQNHIMAERSVLLKNVRHPFLVGLRYSFQTPEKLYFVLDYVNGGELFFHLQRERRFLEPRARFYAAEVASAIGYLHSLNIIYRGLLPPGPSSRDILELLGVDGHVVLTDFGLCKEGVEPEETTSTFCGTPEYLAPEVLRKEPYDRAVDWWCLGAVLYEMLHGLPPFYSQDVSQMYENILHQPLRIPGGRTVAACDLLQALLHKDQRQRLGSKTDFLEIKSHVFFSPINWDDLYHKRLTPPFNPNVEVTMEKELRSTILFNAYKKEVFTTSNGYKSMQKRLRSHWKIQSLKDEITPEKLIGVKLWITAGPREKFTAAEFEMLKKYLDGGGDILVMLGEGGESRFETNINFLLEEYGIMVNNDAVVRNVYYKYFHPKEALVSNGVLNREISRAAGKAVPGILDEESSGNNAQALTFVYPFGATLSVTKPAVAVLSTGSVCFPLNRPILAFYHSKNQGGKLAVLGSCHMFSDQYLDKEENSKIMDVVFRWLTTEDIHLNQIDAEDPEISDYMMLPDTAALSERLRVCLQEGDENPRDFTSLFDLSLYQLDTTSLPKVIKAYEQLNVKHEPLQLIQPQFETPLPALQPAVFPPSFRELPPPPLELFDLDETFSSEKARLAQITNKCTEEDLEFYVRKCGDILGVTNKLPKDRQDAKHILEHIFFQVVEFKKLNQEHDIDTRHSRTASADQAS</sequence>
<feature type="region of interest" description="Disordered" evidence="33">
    <location>
        <begin position="486"/>
        <end position="634"/>
    </location>
</feature>
<feature type="compositionally biased region" description="Basic residues" evidence="33">
    <location>
        <begin position="185"/>
        <end position="250"/>
    </location>
</feature>
<dbReference type="InterPro" id="IPR000504">
    <property type="entry name" value="RRM_dom"/>
</dbReference>
<dbReference type="CDD" id="cd12766">
    <property type="entry name" value="RRM2_SRSF6"/>
    <property type="match status" value="1"/>
</dbReference>
<keyword evidence="12 32" id="KW-0547">Nucleotide-binding</keyword>
<feature type="domain" description="RRM" evidence="35">
    <location>
        <begin position="2"/>
        <end position="72"/>
    </location>
</feature>
<evidence type="ECO:0000256" key="18">
    <source>
        <dbReference type="ARBA" id="ARBA00022884"/>
    </source>
</evidence>
<feature type="domain" description="AGC-kinase C-terminal" evidence="37">
    <location>
        <begin position="1499"/>
        <end position="1559"/>
    </location>
</feature>
<dbReference type="GO" id="GO:0042073">
    <property type="term" value="P:intraciliary transport"/>
    <property type="evidence" value="ECO:0007669"/>
    <property type="project" value="TreeGrafter"/>
</dbReference>
<keyword evidence="5" id="KW-0678">Repressor</keyword>
<keyword evidence="16 32" id="KW-0067">ATP-binding</keyword>
<evidence type="ECO:0000256" key="23">
    <source>
        <dbReference type="ARBA" id="ARBA00047899"/>
    </source>
</evidence>
<feature type="region of interest" description="Disordered" evidence="33">
    <location>
        <begin position="75"/>
        <end position="102"/>
    </location>
</feature>
<proteinExistence type="inferred from homology"/>
<evidence type="ECO:0000256" key="17">
    <source>
        <dbReference type="ARBA" id="ARBA00022853"/>
    </source>
</evidence>
<evidence type="ECO:0000256" key="8">
    <source>
        <dbReference type="ARBA" id="ARBA00022664"/>
    </source>
</evidence>
<evidence type="ECO:0000313" key="38">
    <source>
        <dbReference type="EMBL" id="KAI4538514.1"/>
    </source>
</evidence>
<dbReference type="InterPro" id="IPR017441">
    <property type="entry name" value="Protein_kinase_ATP_BS"/>
</dbReference>
<dbReference type="Pfam" id="PF00076">
    <property type="entry name" value="RRM_1"/>
    <property type="match status" value="2"/>
</dbReference>
<dbReference type="Proteomes" id="UP001214576">
    <property type="component" value="Unassembled WGS sequence"/>
</dbReference>
<evidence type="ECO:0000256" key="1">
    <source>
        <dbReference type="ARBA" id="ARBA00004324"/>
    </source>
</evidence>
<dbReference type="SUPFAM" id="SSF47769">
    <property type="entry name" value="SAM/Pointed domain"/>
    <property type="match status" value="1"/>
</dbReference>
<dbReference type="GO" id="GO:0030992">
    <property type="term" value="C:intraciliary transport particle B"/>
    <property type="evidence" value="ECO:0007669"/>
    <property type="project" value="TreeGrafter"/>
</dbReference>
<feature type="repeat" description="MBT" evidence="30">
    <location>
        <begin position="742"/>
        <end position="841"/>
    </location>
</feature>
<keyword evidence="6" id="KW-0723">Serine/threonine-protein kinase</keyword>
<dbReference type="GO" id="GO:0004674">
    <property type="term" value="F:protein serine/threonine kinase activity"/>
    <property type="evidence" value="ECO:0007669"/>
    <property type="project" value="UniProtKB-KW"/>
</dbReference>
<accession>A0AAD4U5T8</accession>
<keyword evidence="15" id="KW-0862">Zinc</keyword>
<dbReference type="InterPro" id="IPR000719">
    <property type="entry name" value="Prot_kinase_dom"/>
</dbReference>
<dbReference type="Gene3D" id="1.10.510.10">
    <property type="entry name" value="Transferase(Phosphotransferase) domain 1"/>
    <property type="match status" value="1"/>
</dbReference>
<dbReference type="InterPro" id="IPR013761">
    <property type="entry name" value="SAM/pointed_sf"/>
</dbReference>
<evidence type="ECO:0000256" key="28">
    <source>
        <dbReference type="ARBA" id="ARBA00079425"/>
    </source>
</evidence>
<keyword evidence="11" id="KW-0677">Repeat</keyword>
<dbReference type="FunFam" id="1.10.150.50:FF:000035">
    <property type="entry name" value="lethal(3)malignant brain tumor-like protein 3 isoform X2"/>
    <property type="match status" value="1"/>
</dbReference>
<dbReference type="SUPFAM" id="SSF63748">
    <property type="entry name" value="Tudor/PWWP/MBT"/>
    <property type="match status" value="3"/>
</dbReference>
<comment type="similarity">
    <text evidence="2">Belongs to the protein kinase superfamily. AGC Ser/Thr protein kinase family.</text>
</comment>
<feature type="repeat" description="MBT" evidence="30">
    <location>
        <begin position="634"/>
        <end position="734"/>
    </location>
</feature>
<comment type="caution">
    <text evidence="38">The sequence shown here is derived from an EMBL/GenBank/DDBJ whole genome shotgun (WGS) entry which is preliminary data.</text>
</comment>
<comment type="similarity">
    <text evidence="3">Belongs to the splicing factor SR family.</text>
</comment>
<evidence type="ECO:0000256" key="7">
    <source>
        <dbReference type="ARBA" id="ARBA00022553"/>
    </source>
</evidence>
<comment type="catalytic activity">
    <reaction evidence="24">
        <text>L-seryl-[protein] + ATP = O-phospho-L-seryl-[protein] + ADP + H(+)</text>
        <dbReference type="Rhea" id="RHEA:17989"/>
        <dbReference type="Rhea" id="RHEA-COMP:9863"/>
        <dbReference type="Rhea" id="RHEA-COMP:11604"/>
        <dbReference type="ChEBI" id="CHEBI:15378"/>
        <dbReference type="ChEBI" id="CHEBI:29999"/>
        <dbReference type="ChEBI" id="CHEBI:30616"/>
        <dbReference type="ChEBI" id="CHEBI:83421"/>
        <dbReference type="ChEBI" id="CHEBI:456216"/>
        <dbReference type="EC" id="2.7.11.1"/>
    </reaction>
</comment>
<evidence type="ECO:0000256" key="12">
    <source>
        <dbReference type="ARBA" id="ARBA00022741"/>
    </source>
</evidence>
<keyword evidence="19" id="KW-0805">Transcription regulation</keyword>
<comment type="subunit">
    <text evidence="26">Homodimer. Interacts with RB1/RB (when monomethylated at 'Lys-860'). Interacts with p53/TP53 (when monomethylated at 'Lys-382'). Interacts with CBX3, ETV6, KMT5A and VCP/p97.</text>
</comment>
<feature type="compositionally biased region" description="Basic and acidic residues" evidence="33">
    <location>
        <begin position="596"/>
        <end position="607"/>
    </location>
</feature>
<dbReference type="Gene3D" id="3.30.70.330">
    <property type="match status" value="2"/>
</dbReference>
<dbReference type="SMART" id="SM00561">
    <property type="entry name" value="MBT"/>
    <property type="match status" value="3"/>
</dbReference>
<evidence type="ECO:0000256" key="11">
    <source>
        <dbReference type="ARBA" id="ARBA00022737"/>
    </source>
</evidence>
<dbReference type="FunFam" id="3.30.70.330:FF:000190">
    <property type="entry name" value="serine/arginine-rich splicing factor 4 isoform X1"/>
    <property type="match status" value="1"/>
</dbReference>
<dbReference type="Pfam" id="PF23352">
    <property type="entry name" value="IFT52_central"/>
    <property type="match status" value="1"/>
</dbReference>
<dbReference type="PROSITE" id="PS00107">
    <property type="entry name" value="PROTEIN_KINASE_ATP"/>
    <property type="match status" value="1"/>
</dbReference>
<dbReference type="PROSITE" id="PS51802">
    <property type="entry name" value="ZF_CCHHC"/>
    <property type="match status" value="1"/>
</dbReference>
<dbReference type="Pfam" id="PF01530">
    <property type="entry name" value="zf-C2HC"/>
    <property type="match status" value="1"/>
</dbReference>
<keyword evidence="14" id="KW-0418">Kinase</keyword>
<evidence type="ECO:0000256" key="31">
    <source>
        <dbReference type="PROSITE-ProRule" id="PRU01143"/>
    </source>
</evidence>
<dbReference type="Pfam" id="PF23355">
    <property type="entry name" value="IFT52_GIFT"/>
    <property type="match status" value="1"/>
</dbReference>
<evidence type="ECO:0000256" key="25">
    <source>
        <dbReference type="ARBA" id="ARBA00055759"/>
    </source>
</evidence>
<dbReference type="EC" id="2.7.11.1" evidence="4"/>
<dbReference type="CDD" id="cd20134">
    <property type="entry name" value="MBT_L3MBTL1_rpt2"/>
    <property type="match status" value="1"/>
</dbReference>
<dbReference type="InterPro" id="IPR011009">
    <property type="entry name" value="Kinase-like_dom_sf"/>
</dbReference>
<evidence type="ECO:0000256" key="13">
    <source>
        <dbReference type="ARBA" id="ARBA00022771"/>
    </source>
</evidence>
<feature type="compositionally biased region" description="Polar residues" evidence="33">
    <location>
        <begin position="557"/>
        <end position="570"/>
    </location>
</feature>
<dbReference type="FunFam" id="3.30.70.330:FF:000028">
    <property type="entry name" value="Putative serine/arginine-rich splicing factor 4"/>
    <property type="match status" value="1"/>
</dbReference>
<reference evidence="38" key="1">
    <citation type="submission" date="2022-03" db="EMBL/GenBank/DDBJ databases">
        <title>Genomic analyses of argali, domestic sheep and their hybrids provide insights into chromosomal evolution, heterosis and genetic basis of agronomic traits.</title>
        <authorList>
            <person name="Li M."/>
        </authorList>
    </citation>
    <scope>NUCLEOTIDE SEQUENCE</scope>
    <source>
        <strain evidence="38">CAU-MHL-2022a</strain>
        <tissue evidence="38">Skin</tissue>
    </source>
</reference>
<dbReference type="FunFam" id="4.10.320.30:FF:000001">
    <property type="entry name" value="Myelin transcription factor 1-like, a"/>
    <property type="match status" value="1"/>
</dbReference>
<evidence type="ECO:0000256" key="22">
    <source>
        <dbReference type="ARBA" id="ARBA00023242"/>
    </source>
</evidence>
<dbReference type="FunFam" id="1.10.510.10:FF:000065">
    <property type="entry name" value="Non-specific serine/threonine protein kinase"/>
    <property type="match status" value="1"/>
</dbReference>
<evidence type="ECO:0000256" key="21">
    <source>
        <dbReference type="ARBA" id="ARBA00023187"/>
    </source>
</evidence>
<dbReference type="CDD" id="cd12596">
    <property type="entry name" value="RRM1_SRSF6"/>
    <property type="match status" value="1"/>
</dbReference>
<feature type="domain" description="RRM" evidence="35">
    <location>
        <begin position="110"/>
        <end position="183"/>
    </location>
</feature>
<evidence type="ECO:0000259" key="37">
    <source>
        <dbReference type="PROSITE" id="PS51285"/>
    </source>
</evidence>
<keyword evidence="39" id="KW-1185">Reference proteome</keyword>
<dbReference type="Gene3D" id="6.10.250.2800">
    <property type="match status" value="1"/>
</dbReference>
<gene>
    <name evidence="38" type="ORF">MG293_011917</name>
</gene>
<dbReference type="Pfam" id="PF00536">
    <property type="entry name" value="SAM_1"/>
    <property type="match status" value="1"/>
</dbReference>
<evidence type="ECO:0000256" key="30">
    <source>
        <dbReference type="PROSITE-ProRule" id="PRU00459"/>
    </source>
</evidence>
<dbReference type="Gene3D" id="1.10.150.50">
    <property type="entry name" value="Transcription Factor, Ets-1"/>
    <property type="match status" value="1"/>
</dbReference>
<feature type="domain" description="Protein kinase" evidence="34">
    <location>
        <begin position="1234"/>
        <end position="1498"/>
    </location>
</feature>
<keyword evidence="8" id="KW-0507">mRNA processing</keyword>
<evidence type="ECO:0000256" key="3">
    <source>
        <dbReference type="ARBA" id="ARBA00010269"/>
    </source>
</evidence>
<evidence type="ECO:0000256" key="14">
    <source>
        <dbReference type="ARBA" id="ARBA00022777"/>
    </source>
</evidence>
<dbReference type="Gene3D" id="4.10.320.30">
    <property type="match status" value="1"/>
</dbReference>
<dbReference type="InterPro" id="IPR002515">
    <property type="entry name" value="Znf_C2H2C"/>
</dbReference>
<dbReference type="PROSITE" id="PS51079">
    <property type="entry name" value="MBT"/>
    <property type="match status" value="3"/>
</dbReference>
<dbReference type="FunFam" id="2.30.30.140:FF:000007">
    <property type="entry name" value="Lethal(3)malignant brain tumor-like protein 1"/>
    <property type="match status" value="2"/>
</dbReference>
<evidence type="ECO:0000256" key="6">
    <source>
        <dbReference type="ARBA" id="ARBA00022527"/>
    </source>
</evidence>
<comment type="function">
    <text evidence="25">Polycomb group (PcG) protein that specifically recognizes and binds mono- and dimethyllysine residues on target proteins, thereby acting as a 'reader' of a network of post-translational modifications. PcG proteins maintain the transcriptionally repressive state of genes: acts as a chromatin compaction factor by recognizing and binding mono- and dimethylated histone H1b/H1-4 at 'Lys-26' (H1bK26me1 and H1bK26me2) and histone H4 at 'Lys-20' (H4K20me1 and H4K20me2), leading to condense chromatin and repress transcription. Recognizes and binds p53/TP53 monomethylated at 'Lys-382', leading to repress p53/TP53-target genes. Also recognizes and binds RB1/RB monomethylated at 'Lys-860'. Participates in the ETV6-mediated repression. Probably plays a role in cell proliferation. Overexpression induces multinucleated cells, suggesting that it is required to accomplish normal mitosis.</text>
</comment>
<dbReference type="InterPro" id="IPR048643">
    <property type="entry name" value="Itf52_C"/>
</dbReference>
<dbReference type="FunFam" id="3.30.200.20:FF:000030">
    <property type="entry name" value="Non-specific serine/threonine protein kinase"/>
    <property type="match status" value="1"/>
</dbReference>
<dbReference type="CDD" id="cd20131">
    <property type="entry name" value="MBT_L3MBTL1_rpt1"/>
    <property type="match status" value="1"/>
</dbReference>
<organism evidence="38 39">
    <name type="scientific">Ovis ammon polii</name>
    <dbReference type="NCBI Taxonomy" id="230172"/>
    <lineage>
        <taxon>Eukaryota</taxon>
        <taxon>Metazoa</taxon>
        <taxon>Chordata</taxon>
        <taxon>Craniata</taxon>
        <taxon>Vertebrata</taxon>
        <taxon>Euteleostomi</taxon>
        <taxon>Mammalia</taxon>
        <taxon>Eutheria</taxon>
        <taxon>Laurasiatheria</taxon>
        <taxon>Artiodactyla</taxon>
        <taxon>Ruminantia</taxon>
        <taxon>Pecora</taxon>
        <taxon>Bovidae</taxon>
        <taxon>Caprinae</taxon>
        <taxon>Ovis</taxon>
    </lineage>
</organism>
<dbReference type="InterPro" id="IPR035979">
    <property type="entry name" value="RBD_domain_sf"/>
</dbReference>
<evidence type="ECO:0000256" key="32">
    <source>
        <dbReference type="PROSITE-ProRule" id="PRU10141"/>
    </source>
</evidence>
<evidence type="ECO:0000256" key="4">
    <source>
        <dbReference type="ARBA" id="ARBA00012513"/>
    </source>
</evidence>
<dbReference type="GO" id="GO:0006325">
    <property type="term" value="P:chromatin organization"/>
    <property type="evidence" value="ECO:0007669"/>
    <property type="project" value="UniProtKB-KW"/>
</dbReference>
<dbReference type="Pfam" id="PF21178">
    <property type="entry name" value="Itf52_C"/>
    <property type="match status" value="1"/>
</dbReference>
<evidence type="ECO:0000256" key="27">
    <source>
        <dbReference type="ARBA" id="ARBA00068102"/>
    </source>
</evidence>
<evidence type="ECO:0000256" key="16">
    <source>
        <dbReference type="ARBA" id="ARBA00022840"/>
    </source>
</evidence>
<feature type="repeat" description="MBT" evidence="30">
    <location>
        <begin position="850"/>
        <end position="947"/>
    </location>
</feature>
<dbReference type="Gene3D" id="2.30.30.140">
    <property type="match status" value="3"/>
</dbReference>
<dbReference type="GO" id="GO:0003723">
    <property type="term" value="F:RNA binding"/>
    <property type="evidence" value="ECO:0007669"/>
    <property type="project" value="UniProtKB-UniRule"/>
</dbReference>
<feature type="compositionally biased region" description="Basic and acidic residues" evidence="33">
    <location>
        <begin position="264"/>
        <end position="273"/>
    </location>
</feature>
<dbReference type="PANTHER" id="PTHR12969:SF7">
    <property type="entry name" value="INTRAFLAGELLAR TRANSPORT PROTEIN 52 HOMOLOG"/>
    <property type="match status" value="1"/>
</dbReference>
<evidence type="ECO:0000256" key="24">
    <source>
        <dbReference type="ARBA" id="ARBA00048679"/>
    </source>
</evidence>
<evidence type="ECO:0000256" key="15">
    <source>
        <dbReference type="ARBA" id="ARBA00022833"/>
    </source>
</evidence>
<dbReference type="PROSITE" id="PS50102">
    <property type="entry name" value="RRM"/>
    <property type="match status" value="2"/>
</dbReference>
<dbReference type="InterPro" id="IPR055460">
    <property type="entry name" value="IFT52_central"/>
</dbReference>
<dbReference type="SUPFAM" id="SSF56112">
    <property type="entry name" value="Protein kinase-like (PK-like)"/>
    <property type="match status" value="1"/>
</dbReference>
<dbReference type="PANTHER" id="PTHR12969">
    <property type="entry name" value="NGD5/OSM-6/IFT52"/>
    <property type="match status" value="1"/>
</dbReference>
<dbReference type="GO" id="GO:2000058">
    <property type="term" value="P:regulation of ubiquitin-dependent protein catabolic process"/>
    <property type="evidence" value="ECO:0007669"/>
    <property type="project" value="UniProtKB-ARBA"/>
</dbReference>
<feature type="region of interest" description="Disordered" evidence="33">
    <location>
        <begin position="913"/>
        <end position="943"/>
    </location>
</feature>
<dbReference type="SUPFAM" id="SSF54928">
    <property type="entry name" value="RNA-binding domain, RBD"/>
    <property type="match status" value="1"/>
</dbReference>
<evidence type="ECO:0000256" key="2">
    <source>
        <dbReference type="ARBA" id="ARBA00009903"/>
    </source>
</evidence>
<dbReference type="GO" id="GO:0005929">
    <property type="term" value="C:cilium"/>
    <property type="evidence" value="ECO:0007669"/>
    <property type="project" value="TreeGrafter"/>
</dbReference>
<comment type="subcellular location">
    <subcellularLocation>
        <location evidence="1">Nucleus speckle</location>
    </subcellularLocation>
</comment>
<evidence type="ECO:0000256" key="10">
    <source>
        <dbReference type="ARBA" id="ARBA00022723"/>
    </source>
</evidence>
<dbReference type="InterPro" id="IPR012677">
    <property type="entry name" value="Nucleotide-bd_a/b_plait_sf"/>
</dbReference>
<evidence type="ECO:0000256" key="20">
    <source>
        <dbReference type="ARBA" id="ARBA00023163"/>
    </source>
</evidence>
<feature type="region of interest" description="Disordered" evidence="33">
    <location>
        <begin position="176"/>
        <end position="310"/>
    </location>
</feature>
<dbReference type="InterPro" id="IPR047361">
    <property type="entry name" value="MBT_L3MBTL1_rpt1"/>
</dbReference>